<feature type="domain" description="TonB-dependent receptor plug" evidence="15">
    <location>
        <begin position="40"/>
        <end position="144"/>
    </location>
</feature>
<evidence type="ECO:0000256" key="13">
    <source>
        <dbReference type="SAM" id="SignalP"/>
    </source>
</evidence>
<dbReference type="Gene3D" id="2.40.170.20">
    <property type="entry name" value="TonB-dependent receptor, beta-barrel domain"/>
    <property type="match status" value="1"/>
</dbReference>
<keyword evidence="6" id="KW-0408">Iron</keyword>
<protein>
    <submittedName>
        <fullName evidence="16">Outer membrane protein</fullName>
    </submittedName>
</protein>
<keyword evidence="5 11" id="KW-0812">Transmembrane</keyword>
<evidence type="ECO:0000256" key="5">
    <source>
        <dbReference type="ARBA" id="ARBA00022692"/>
    </source>
</evidence>
<dbReference type="RefSeq" id="WP_015818769.1">
    <property type="nucleotide sequence ID" value="NC_012997.1"/>
</dbReference>
<feature type="domain" description="TonB-dependent receptor-like beta-barrel" evidence="14">
    <location>
        <begin position="219"/>
        <end position="668"/>
    </location>
</feature>
<evidence type="ECO:0000256" key="9">
    <source>
        <dbReference type="ARBA" id="ARBA00023136"/>
    </source>
</evidence>
<sequence length="714" mass="79257">MNRSYFPLCLSLLSGVVYATPPALEEVLVTGELRQVNQLTLANSVSVISADAIAQRNAKNLEDILNVAPNVNFSTGASRGRFIQIRGIGERSQFESPMNPSVGVIVDGIDFTGLATGVATLDTAQVEIFRGPQGTLYGANALAGMINVTGNGAADATEGRINVGVGNYGSYDVSGMVNAPLAENVGWRLAAQRNVSDGYIENAYLGRDDTNNIDELNLRNLLRFDISSTLSLSLTSYYIDIDNGYDAFSLDNNRTTLSDEPGHDRQETHAHALKADYTGLSFADVTGLLSYANSQTEYGYDEDWSYRDICSIDSDCAYYQYSTTDNYLRDNDNLTIDLRLLSKPEEQGVRWAMGLYHRDQTVDLLRTYVNNDPDGDPYLPVATPEISTYSSDYQTENTAVYGQLDIPVGDRLTLITGARLERFTADFSDSQNEQFAPEDNLWGGKIAIEYQAASNHFVYALVSRGYKVLGFSPDPDLNAADKTFDTETMHNYELGWKAHWNNTLQFSTAVFYQERSDIQIKQSRSYQIDNTTQFVDLIDNAPGGENYGLETELRWYATDALSIVGTLALLETGYDTYLNCSHVDSDLANGRCYDMSQRPQAHAPKTQYFVAANYRLPAGLMFRLEVEGKDSFYFSESHNEQSDAYTLLNARAEYALGAATLALWIKNITDETVETRGFYFSHDYGNDPRNGYAPEPYTQKGAPRTMGASISYEF</sequence>
<dbReference type="EMBL" id="CP001614">
    <property type="protein sequence ID" value="ACR12657.1"/>
    <property type="molecule type" value="Genomic_DNA"/>
</dbReference>
<dbReference type="PANTHER" id="PTHR32552">
    <property type="entry name" value="FERRICHROME IRON RECEPTOR-RELATED"/>
    <property type="match status" value="1"/>
</dbReference>
<dbReference type="InterPro" id="IPR039426">
    <property type="entry name" value="TonB-dep_rcpt-like"/>
</dbReference>
<dbReference type="InterPro" id="IPR000531">
    <property type="entry name" value="Beta-barrel_TonB"/>
</dbReference>
<dbReference type="SUPFAM" id="SSF56935">
    <property type="entry name" value="Porins"/>
    <property type="match status" value="1"/>
</dbReference>
<feature type="chain" id="PRO_5002949021" evidence="13">
    <location>
        <begin position="20"/>
        <end position="714"/>
    </location>
</feature>
<keyword evidence="2 11" id="KW-0813">Transport</keyword>
<evidence type="ECO:0000256" key="6">
    <source>
        <dbReference type="ARBA" id="ARBA00023004"/>
    </source>
</evidence>
<dbReference type="Pfam" id="PF00593">
    <property type="entry name" value="TonB_dep_Rec_b-barrel"/>
    <property type="match status" value="1"/>
</dbReference>
<keyword evidence="8 12" id="KW-0798">TonB box</keyword>
<evidence type="ECO:0000256" key="2">
    <source>
        <dbReference type="ARBA" id="ARBA00022448"/>
    </source>
</evidence>
<dbReference type="InterPro" id="IPR012910">
    <property type="entry name" value="Plug_dom"/>
</dbReference>
<keyword evidence="10 11" id="KW-0998">Cell outer membrane</keyword>
<dbReference type="PROSITE" id="PS52016">
    <property type="entry name" value="TONB_DEPENDENT_REC_3"/>
    <property type="match status" value="1"/>
</dbReference>
<evidence type="ECO:0000256" key="8">
    <source>
        <dbReference type="ARBA" id="ARBA00023077"/>
    </source>
</evidence>
<evidence type="ECO:0000256" key="1">
    <source>
        <dbReference type="ARBA" id="ARBA00004571"/>
    </source>
</evidence>
<keyword evidence="4" id="KW-0410">Iron transport</keyword>
<dbReference type="InterPro" id="IPR036942">
    <property type="entry name" value="Beta-barrel_TonB_sf"/>
</dbReference>
<evidence type="ECO:0000256" key="11">
    <source>
        <dbReference type="PROSITE-ProRule" id="PRU01360"/>
    </source>
</evidence>
<name>C5BRT7_TERTT</name>
<evidence type="ECO:0000256" key="12">
    <source>
        <dbReference type="RuleBase" id="RU003357"/>
    </source>
</evidence>
<dbReference type="PANTHER" id="PTHR32552:SF81">
    <property type="entry name" value="TONB-DEPENDENT OUTER MEMBRANE RECEPTOR"/>
    <property type="match status" value="1"/>
</dbReference>
<dbReference type="STRING" id="377629.TERTU_1246"/>
<dbReference type="HOGENOM" id="CLU_008287_15_2_6"/>
<keyword evidence="3 11" id="KW-1134">Transmembrane beta strand</keyword>
<dbReference type="GO" id="GO:0009279">
    <property type="term" value="C:cell outer membrane"/>
    <property type="evidence" value="ECO:0007669"/>
    <property type="project" value="UniProtKB-SubCell"/>
</dbReference>
<keyword evidence="9 11" id="KW-0472">Membrane</keyword>
<comment type="subcellular location">
    <subcellularLocation>
        <location evidence="1 11">Cell outer membrane</location>
        <topology evidence="1 11">Multi-pass membrane protein</topology>
    </subcellularLocation>
</comment>
<dbReference type="Proteomes" id="UP000009080">
    <property type="component" value="Chromosome"/>
</dbReference>
<keyword evidence="7" id="KW-0406">Ion transport</keyword>
<dbReference type="GO" id="GO:0006826">
    <property type="term" value="P:iron ion transport"/>
    <property type="evidence" value="ECO:0007669"/>
    <property type="project" value="UniProtKB-KW"/>
</dbReference>
<evidence type="ECO:0000256" key="7">
    <source>
        <dbReference type="ARBA" id="ARBA00023065"/>
    </source>
</evidence>
<dbReference type="AlphaFoldDB" id="C5BRT7"/>
<keyword evidence="13" id="KW-0732">Signal</keyword>
<keyword evidence="17" id="KW-1185">Reference proteome</keyword>
<comment type="similarity">
    <text evidence="11 12">Belongs to the TonB-dependent receptor family.</text>
</comment>
<dbReference type="eggNOG" id="COG4773">
    <property type="taxonomic scope" value="Bacteria"/>
</dbReference>
<evidence type="ECO:0000313" key="16">
    <source>
        <dbReference type="EMBL" id="ACR12657.1"/>
    </source>
</evidence>
<dbReference type="KEGG" id="ttu:TERTU_1246"/>
<feature type="signal peptide" evidence="13">
    <location>
        <begin position="1"/>
        <end position="19"/>
    </location>
</feature>
<dbReference type="Pfam" id="PF07715">
    <property type="entry name" value="Plug"/>
    <property type="match status" value="1"/>
</dbReference>
<evidence type="ECO:0000256" key="10">
    <source>
        <dbReference type="ARBA" id="ARBA00023237"/>
    </source>
</evidence>
<reference evidence="16 17" key="1">
    <citation type="journal article" date="2009" name="PLoS ONE">
        <title>The complete genome of Teredinibacter turnerae T7901: an intracellular endosymbiont of marine wood-boring bivalves (shipworms).</title>
        <authorList>
            <person name="Yang J.C."/>
            <person name="Madupu R."/>
            <person name="Durkin A.S."/>
            <person name="Ekborg N.A."/>
            <person name="Pedamallu C.S."/>
            <person name="Hostetler J.B."/>
            <person name="Radune D."/>
            <person name="Toms B.S."/>
            <person name="Henrissat B."/>
            <person name="Coutinho P.M."/>
            <person name="Schwarz S."/>
            <person name="Field L."/>
            <person name="Trindade-Silva A.E."/>
            <person name="Soares C.A.G."/>
            <person name="Elshahawi S."/>
            <person name="Hanora A."/>
            <person name="Schmidt E.W."/>
            <person name="Haygood M.G."/>
            <person name="Posfai J."/>
            <person name="Benner J."/>
            <person name="Madinger C."/>
            <person name="Nove J."/>
            <person name="Anton B."/>
            <person name="Chaudhary K."/>
            <person name="Foster J."/>
            <person name="Holman A."/>
            <person name="Kumar S."/>
            <person name="Lessard P.A."/>
            <person name="Luyten Y.A."/>
            <person name="Slatko B."/>
            <person name="Wood N."/>
            <person name="Wu B."/>
            <person name="Teplitski M."/>
            <person name="Mougous J.D."/>
            <person name="Ward N."/>
            <person name="Eisen J.A."/>
            <person name="Badger J.H."/>
            <person name="Distel D.L."/>
        </authorList>
    </citation>
    <scope>NUCLEOTIDE SEQUENCE [LARGE SCALE GENOMIC DNA]</scope>
    <source>
        <strain evidence="17">ATCC 39867 / T7901</strain>
    </source>
</reference>
<evidence type="ECO:0000256" key="4">
    <source>
        <dbReference type="ARBA" id="ARBA00022496"/>
    </source>
</evidence>
<evidence type="ECO:0000313" key="17">
    <source>
        <dbReference type="Proteomes" id="UP000009080"/>
    </source>
</evidence>
<proteinExistence type="inferred from homology"/>
<evidence type="ECO:0000259" key="14">
    <source>
        <dbReference type="Pfam" id="PF00593"/>
    </source>
</evidence>
<evidence type="ECO:0000259" key="15">
    <source>
        <dbReference type="Pfam" id="PF07715"/>
    </source>
</evidence>
<organism evidence="16 17">
    <name type="scientific">Teredinibacter turnerae (strain ATCC 39867 / T7901)</name>
    <dbReference type="NCBI Taxonomy" id="377629"/>
    <lineage>
        <taxon>Bacteria</taxon>
        <taxon>Pseudomonadati</taxon>
        <taxon>Pseudomonadota</taxon>
        <taxon>Gammaproteobacteria</taxon>
        <taxon>Cellvibrionales</taxon>
        <taxon>Cellvibrionaceae</taxon>
        <taxon>Teredinibacter</taxon>
    </lineage>
</organism>
<gene>
    <name evidence="16" type="ordered locus">TERTU_1246</name>
</gene>
<evidence type="ECO:0000256" key="3">
    <source>
        <dbReference type="ARBA" id="ARBA00022452"/>
    </source>
</evidence>
<accession>C5BRT7</accession>
<dbReference type="OrthoDB" id="7051185at2"/>